<dbReference type="CDD" id="cd05927">
    <property type="entry name" value="LC-FACS_euk"/>
    <property type="match status" value="1"/>
</dbReference>
<dbReference type="SUPFAM" id="SSF56801">
    <property type="entry name" value="Acetyl-CoA synthetase-like"/>
    <property type="match status" value="1"/>
</dbReference>
<evidence type="ECO:0000256" key="6">
    <source>
        <dbReference type="ARBA" id="ARBA00026121"/>
    </source>
</evidence>
<evidence type="ECO:0000256" key="4">
    <source>
        <dbReference type="ARBA" id="ARBA00022832"/>
    </source>
</evidence>
<evidence type="ECO:0000259" key="9">
    <source>
        <dbReference type="Pfam" id="PF13193"/>
    </source>
</evidence>
<accession>A0A383VHP4</accession>
<evidence type="ECO:0000256" key="7">
    <source>
        <dbReference type="RuleBase" id="RU369030"/>
    </source>
</evidence>
<dbReference type="Pfam" id="PF13193">
    <property type="entry name" value="AMP-binding_C"/>
    <property type="match status" value="1"/>
</dbReference>
<dbReference type="InterPro" id="IPR042099">
    <property type="entry name" value="ANL_N_sf"/>
</dbReference>
<evidence type="ECO:0000256" key="1">
    <source>
        <dbReference type="ARBA" id="ARBA00006432"/>
    </source>
</evidence>
<gene>
    <name evidence="10" type="ORF">BQ4739_LOCUS5212</name>
</gene>
<dbReference type="PANTHER" id="PTHR43272">
    <property type="entry name" value="LONG-CHAIN-FATTY-ACID--COA LIGASE"/>
    <property type="match status" value="1"/>
</dbReference>
<dbReference type="Pfam" id="PF00501">
    <property type="entry name" value="AMP-binding"/>
    <property type="match status" value="1"/>
</dbReference>
<dbReference type="AlphaFoldDB" id="A0A383VHP4"/>
<dbReference type="GO" id="GO:0005783">
    <property type="term" value="C:endoplasmic reticulum"/>
    <property type="evidence" value="ECO:0007669"/>
    <property type="project" value="TreeGrafter"/>
</dbReference>
<evidence type="ECO:0000313" key="11">
    <source>
        <dbReference type="Proteomes" id="UP000256970"/>
    </source>
</evidence>
<dbReference type="EMBL" id="FNXT01000453">
    <property type="protein sequence ID" value="SZX64721.1"/>
    <property type="molecule type" value="Genomic_DNA"/>
</dbReference>
<name>A0A383VHP4_TETOB</name>
<dbReference type="EC" id="6.2.1.3" evidence="6 7"/>
<organism evidence="10 11">
    <name type="scientific">Tetradesmus obliquus</name>
    <name type="common">Green alga</name>
    <name type="synonym">Acutodesmus obliquus</name>
    <dbReference type="NCBI Taxonomy" id="3088"/>
    <lineage>
        <taxon>Eukaryota</taxon>
        <taxon>Viridiplantae</taxon>
        <taxon>Chlorophyta</taxon>
        <taxon>core chlorophytes</taxon>
        <taxon>Chlorophyceae</taxon>
        <taxon>CS clade</taxon>
        <taxon>Sphaeropleales</taxon>
        <taxon>Scenedesmaceae</taxon>
        <taxon>Tetradesmus</taxon>
    </lineage>
</organism>
<dbReference type="InterPro" id="IPR045311">
    <property type="entry name" value="LC-FACS_euk"/>
</dbReference>
<comment type="catalytic activity">
    <reaction evidence="7">
        <text>a long-chain fatty acid + ATP + CoA = a long-chain fatty acyl-CoA + AMP + diphosphate</text>
        <dbReference type="Rhea" id="RHEA:15421"/>
        <dbReference type="ChEBI" id="CHEBI:30616"/>
        <dbReference type="ChEBI" id="CHEBI:33019"/>
        <dbReference type="ChEBI" id="CHEBI:57287"/>
        <dbReference type="ChEBI" id="CHEBI:57560"/>
        <dbReference type="ChEBI" id="CHEBI:83139"/>
        <dbReference type="ChEBI" id="CHEBI:456215"/>
        <dbReference type="EC" id="6.2.1.3"/>
    </reaction>
</comment>
<keyword evidence="5 7" id="KW-0067">ATP-binding</keyword>
<feature type="domain" description="AMP-dependent synthetase/ligase" evidence="8">
    <location>
        <begin position="73"/>
        <end position="484"/>
    </location>
</feature>
<keyword evidence="2 7" id="KW-0436">Ligase</keyword>
<comment type="function">
    <text evidence="7">Catalyzes the conversion of long-chain fatty acids to their active form acyl-CoAs for both synthesis of cellular lipids, and degradation via beta-oxidation.</text>
</comment>
<feature type="domain" description="AMP-binding enzyme C-terminal" evidence="9">
    <location>
        <begin position="536"/>
        <end position="578"/>
    </location>
</feature>
<keyword evidence="4 7" id="KW-0276">Fatty acid metabolism</keyword>
<sequence>MVTSWLVPTGETRAASGDTPSASRIYRNVVAKDGFPTIEATTLHELFQNSVAKYSGEKLLGWRPIDAATGKAGPYEWLTYGEVNEKVQAIASGLAGLGVKAGDRVGVYGVNCCEWMMTMQACNRMSYECVPLYDTLGENAVEFIVNHSEAVVTVLDGRKLGSLAGAIKGINTAQFKNVVYWGQEDAAAVQVLTAAGVSVMSFEALAQAGAAKPVAAVAPKPDDYCTIMYTSGTTGDPKGVLLKHSAVVATVASLISFLKEVAGEAIGVGDSLLSYLPLAHIFDRTAEEMFIALGGSIGYWQGNVNTLVDDIGALKPSIFIGVPRVFDRIYNRVTDQINEAGGVKKLLFNWGFARKLFYIKKGLEQDKAAPFFDKLVFSKVKQRLGGNVKLIVSGGAPLAPHVEEFLKVAMCAPVVQGYGLTETCAASCIAVPDSWAMHTTNGPCTPCTELRLESVPEMNYDALNEAEPAGEVLLRGPQLFSGYYKQPEKTREVLDADGWFHTGDIGTITKEGGLKIVDRKKNIFKLSQGEYIAVEKLEAIYKKSPSVEQVWVYGNSFKSVLVAVVVPKDDAIKAWAAANGKSGSVAELCKDPAAEAWLLAELQATGKENKTKGFEAIKGVLLEPEQFSVDNDCLTPTFKFKRPQLQKRYQAKIDALYDKLEAEEHAKAKAPKGAKA</sequence>
<dbReference type="PANTHER" id="PTHR43272:SF3">
    <property type="entry name" value="LONG CHAIN ACYL-COA SYNTHETASE 4"/>
    <property type="match status" value="1"/>
</dbReference>
<dbReference type="PROSITE" id="PS00455">
    <property type="entry name" value="AMP_BINDING"/>
    <property type="match status" value="1"/>
</dbReference>
<dbReference type="InterPro" id="IPR025110">
    <property type="entry name" value="AMP-bd_C"/>
</dbReference>
<evidence type="ECO:0000259" key="8">
    <source>
        <dbReference type="Pfam" id="PF00501"/>
    </source>
</evidence>
<dbReference type="Proteomes" id="UP000256970">
    <property type="component" value="Unassembled WGS sequence"/>
</dbReference>
<dbReference type="GO" id="GO:0016020">
    <property type="term" value="C:membrane"/>
    <property type="evidence" value="ECO:0007669"/>
    <property type="project" value="TreeGrafter"/>
</dbReference>
<dbReference type="InterPro" id="IPR020845">
    <property type="entry name" value="AMP-binding_CS"/>
</dbReference>
<comment type="similarity">
    <text evidence="1 7">Belongs to the ATP-dependent AMP-binding enzyme family.</text>
</comment>
<evidence type="ECO:0000256" key="3">
    <source>
        <dbReference type="ARBA" id="ARBA00022741"/>
    </source>
</evidence>
<dbReference type="Gene3D" id="3.40.50.12780">
    <property type="entry name" value="N-terminal domain of ligase-like"/>
    <property type="match status" value="1"/>
</dbReference>
<evidence type="ECO:0000256" key="5">
    <source>
        <dbReference type="ARBA" id="ARBA00022840"/>
    </source>
</evidence>
<keyword evidence="7" id="KW-0443">Lipid metabolism</keyword>
<proteinExistence type="inferred from homology"/>
<keyword evidence="11" id="KW-1185">Reference proteome</keyword>
<dbReference type="GO" id="GO:0004467">
    <property type="term" value="F:long-chain fatty acid-CoA ligase activity"/>
    <property type="evidence" value="ECO:0007669"/>
    <property type="project" value="UniProtKB-EC"/>
</dbReference>
<dbReference type="GO" id="GO:0005524">
    <property type="term" value="F:ATP binding"/>
    <property type="evidence" value="ECO:0007669"/>
    <property type="project" value="UniProtKB-KW"/>
</dbReference>
<keyword evidence="3 7" id="KW-0547">Nucleotide-binding</keyword>
<dbReference type="STRING" id="3088.A0A383VHP4"/>
<evidence type="ECO:0000313" key="10">
    <source>
        <dbReference type="EMBL" id="SZX64721.1"/>
    </source>
</evidence>
<reference evidence="10 11" key="1">
    <citation type="submission" date="2016-10" db="EMBL/GenBank/DDBJ databases">
        <authorList>
            <person name="Cai Z."/>
        </authorList>
    </citation>
    <scope>NUCLEOTIDE SEQUENCE [LARGE SCALE GENOMIC DNA]</scope>
</reference>
<evidence type="ECO:0000256" key="2">
    <source>
        <dbReference type="ARBA" id="ARBA00022598"/>
    </source>
</evidence>
<protein>
    <recommendedName>
        <fullName evidence="6 7">Long-chain-fatty-acid--CoA ligase</fullName>
        <ecNumber evidence="6 7">6.2.1.3</ecNumber>
    </recommendedName>
</protein>
<dbReference type="InterPro" id="IPR000873">
    <property type="entry name" value="AMP-dep_synth/lig_dom"/>
</dbReference>